<feature type="transmembrane region" description="Helical" evidence="4">
    <location>
        <begin position="235"/>
        <end position="260"/>
    </location>
</feature>
<dbReference type="InterPro" id="IPR011701">
    <property type="entry name" value="MFS"/>
</dbReference>
<feature type="transmembrane region" description="Helical" evidence="4">
    <location>
        <begin position="28"/>
        <end position="46"/>
    </location>
</feature>
<reference evidence="6 7" key="1">
    <citation type="submission" date="2018-09" db="EMBL/GenBank/DDBJ databases">
        <authorList>
            <person name="Zhu H."/>
        </authorList>
    </citation>
    <scope>NUCLEOTIDE SEQUENCE [LARGE SCALE GENOMIC DNA]</scope>
    <source>
        <strain evidence="6 7">K2R10-39</strain>
    </source>
</reference>
<dbReference type="RefSeq" id="WP_119742453.1">
    <property type="nucleotide sequence ID" value="NZ_QYUN01000003.1"/>
</dbReference>
<dbReference type="EMBL" id="QYUN01000003">
    <property type="protein sequence ID" value="RJF96503.1"/>
    <property type="molecule type" value="Genomic_DNA"/>
</dbReference>
<feature type="transmembrane region" description="Helical" evidence="4">
    <location>
        <begin position="359"/>
        <end position="381"/>
    </location>
</feature>
<feature type="transmembrane region" description="Helical" evidence="4">
    <location>
        <begin position="387"/>
        <end position="409"/>
    </location>
</feature>
<evidence type="ECO:0000313" key="6">
    <source>
        <dbReference type="EMBL" id="RJF96503.1"/>
    </source>
</evidence>
<keyword evidence="2 4" id="KW-1133">Transmembrane helix</keyword>
<feature type="transmembrane region" description="Helical" evidence="4">
    <location>
        <begin position="300"/>
        <end position="318"/>
    </location>
</feature>
<dbReference type="SUPFAM" id="SSF103473">
    <property type="entry name" value="MFS general substrate transporter"/>
    <property type="match status" value="1"/>
</dbReference>
<protein>
    <submittedName>
        <fullName evidence="6">MFS transporter</fullName>
    </submittedName>
</protein>
<dbReference type="PANTHER" id="PTHR23523:SF1">
    <property type="entry name" value="CYANATE TRANSPORT PROTEIN CYNX"/>
    <property type="match status" value="1"/>
</dbReference>
<accession>A0A418WV18</accession>
<evidence type="ECO:0000313" key="7">
    <source>
        <dbReference type="Proteomes" id="UP000285190"/>
    </source>
</evidence>
<name>A0A418WV18_9BURK</name>
<dbReference type="NCBIfam" id="NF007256">
    <property type="entry name" value="PRK09705.1"/>
    <property type="match status" value="1"/>
</dbReference>
<feature type="transmembrane region" description="Helical" evidence="4">
    <location>
        <begin position="183"/>
        <end position="204"/>
    </location>
</feature>
<dbReference type="OrthoDB" id="5317164at2"/>
<dbReference type="Proteomes" id="UP000285190">
    <property type="component" value="Unassembled WGS sequence"/>
</dbReference>
<feature type="domain" description="Major facilitator superfamily (MFS) profile" evidence="5">
    <location>
        <begin position="27"/>
        <end position="414"/>
    </location>
</feature>
<dbReference type="InterPro" id="IPR036259">
    <property type="entry name" value="MFS_trans_sf"/>
</dbReference>
<keyword evidence="7" id="KW-1185">Reference proteome</keyword>
<keyword evidence="1 4" id="KW-0812">Transmembrane</keyword>
<dbReference type="PROSITE" id="PS50850">
    <property type="entry name" value="MFS"/>
    <property type="match status" value="1"/>
</dbReference>
<dbReference type="PANTHER" id="PTHR23523">
    <property type="match status" value="1"/>
</dbReference>
<evidence type="ECO:0000256" key="1">
    <source>
        <dbReference type="ARBA" id="ARBA00022692"/>
    </source>
</evidence>
<sequence>MALSAPGGDTLAAPASARKFAQRTVERSGVWLLLLVLVSLNLRPLLTSVSPLLPDIRSATGMGFQTASMLTVLPMVAMGIVGLAGARIGSRIGDRHGISAGLLAIAIACACRWFAGSAATLVFSAALAGVGIALIQALIPGVIKHNHATRISAVMGLYSAAMMGGGLLGAIVGPWSAQLSGDWHLGLGMWAIPAAFTLLLWTAVRVPMPPFGKVGTGSATANPRPMRPMYRNARAWLLAIYFGWMNCAYTSLIAWLPPFYVERGWSMQSSGALLGAMTAAQMVASIVLPLLAARGTDRRPWLAAGFLAQFAGFAGLIAGADRFAFVWVSVLGFGLGGLFALCLILALDHLKDPRRAGALAAFVQAIGYLISAAGPIVTGFIRDLTGSFVAAWIMLACSVVALLCITLRFNPATYQSTMHGME</sequence>
<keyword evidence="3 4" id="KW-0472">Membrane</keyword>
<dbReference type="Gene3D" id="1.20.1250.20">
    <property type="entry name" value="MFS general substrate transporter like domains"/>
    <property type="match status" value="1"/>
</dbReference>
<dbReference type="GO" id="GO:0022857">
    <property type="term" value="F:transmembrane transporter activity"/>
    <property type="evidence" value="ECO:0007669"/>
    <property type="project" value="InterPro"/>
</dbReference>
<feature type="transmembrane region" description="Helical" evidence="4">
    <location>
        <begin position="324"/>
        <end position="347"/>
    </location>
</feature>
<evidence type="ECO:0000259" key="5">
    <source>
        <dbReference type="PROSITE" id="PS50850"/>
    </source>
</evidence>
<proteinExistence type="predicted"/>
<dbReference type="AlphaFoldDB" id="A0A418WV18"/>
<evidence type="ECO:0000256" key="2">
    <source>
        <dbReference type="ARBA" id="ARBA00022989"/>
    </source>
</evidence>
<evidence type="ECO:0000256" key="3">
    <source>
        <dbReference type="ARBA" id="ARBA00023136"/>
    </source>
</evidence>
<gene>
    <name evidence="6" type="ORF">D3870_18805</name>
</gene>
<comment type="caution">
    <text evidence="6">The sequence shown here is derived from an EMBL/GenBank/DDBJ whole genome shotgun (WGS) entry which is preliminary data.</text>
</comment>
<feature type="transmembrane region" description="Helical" evidence="4">
    <location>
        <begin position="272"/>
        <end position="293"/>
    </location>
</feature>
<dbReference type="InterPro" id="IPR020846">
    <property type="entry name" value="MFS_dom"/>
</dbReference>
<organism evidence="6 7">
    <name type="scientific">Noviherbaspirillum cavernae</name>
    <dbReference type="NCBI Taxonomy" id="2320862"/>
    <lineage>
        <taxon>Bacteria</taxon>
        <taxon>Pseudomonadati</taxon>
        <taxon>Pseudomonadota</taxon>
        <taxon>Betaproteobacteria</taxon>
        <taxon>Burkholderiales</taxon>
        <taxon>Oxalobacteraceae</taxon>
        <taxon>Noviherbaspirillum</taxon>
    </lineage>
</organism>
<feature type="transmembrane region" description="Helical" evidence="4">
    <location>
        <begin position="121"/>
        <end position="143"/>
    </location>
</feature>
<dbReference type="InterPro" id="IPR052524">
    <property type="entry name" value="MFS_Cyanate_Porter"/>
</dbReference>
<feature type="transmembrane region" description="Helical" evidence="4">
    <location>
        <begin position="155"/>
        <end position="177"/>
    </location>
</feature>
<evidence type="ECO:0000256" key="4">
    <source>
        <dbReference type="SAM" id="Phobius"/>
    </source>
</evidence>
<feature type="transmembrane region" description="Helical" evidence="4">
    <location>
        <begin position="98"/>
        <end position="115"/>
    </location>
</feature>
<feature type="transmembrane region" description="Helical" evidence="4">
    <location>
        <begin position="66"/>
        <end position="86"/>
    </location>
</feature>
<dbReference type="Pfam" id="PF07690">
    <property type="entry name" value="MFS_1"/>
    <property type="match status" value="1"/>
</dbReference>